<name>A0A8S5T880_9CAUD</name>
<proteinExistence type="predicted"/>
<sequence>MEEKGKQRIMGLISTIRRWISMLFKSQAEKDFQITAPDLSEMDAVVSTCANIYAGRPPWVNGKDGVKTINFAKSLCSETARLTTLAIGVTIDGSARAEWLQQQIDKSYFQIRHWVEYGCAYGTVYIKPNGQTLDVFTPGDVLLVDYDNLGVKGIIFKDTYTDGDKHYTRLEYHRFVPVDNEGYEPYMITNKAYVSRKEDSIGNPIPLEKTRWAGLMEETPPILKGDGTRLDGPMFGMFRTPQANNVDMSVPTGLPIFREAIEELKDLDTAYSRNAGEIFDSEKIILADDTLMMPSGTNLKNTTEAAREQTRKNMKLPHYVKNVFGNGTDYFYQEINPQLNTDVRLAGINALLSQIGYKAGFSNGYFVFNEKSGMVTATQVEADDRRTIQLIKDVRDKLEDCLNGVIYALNVFADLYGLAPVGAYETTYDFGDITYNREEDRARWWQYVTQGKAPAWMYFVKFEGMSEEEAKAMVEEAQPKEEPGLFTEE</sequence>
<reference evidence="1" key="1">
    <citation type="journal article" date="2021" name="Proc. Natl. Acad. Sci. U.S.A.">
        <title>A Catalog of Tens of Thousands of Viruses from Human Metagenomes Reveals Hidden Associations with Chronic Diseases.</title>
        <authorList>
            <person name="Tisza M.J."/>
            <person name="Buck C.B."/>
        </authorList>
    </citation>
    <scope>NUCLEOTIDE SEQUENCE</scope>
    <source>
        <strain evidence="1">CtmIh35</strain>
    </source>
</reference>
<evidence type="ECO:0000313" key="1">
    <source>
        <dbReference type="EMBL" id="DAF59548.1"/>
    </source>
</evidence>
<dbReference type="EMBL" id="BK032772">
    <property type="protein sequence ID" value="DAF59548.1"/>
    <property type="molecule type" value="Genomic_DNA"/>
</dbReference>
<accession>A0A8S5T880</accession>
<protein>
    <submittedName>
        <fullName evidence="1">Portal protein</fullName>
    </submittedName>
</protein>
<organism evidence="1">
    <name type="scientific">Siphoviridae sp. ctmIh35</name>
    <dbReference type="NCBI Taxonomy" id="2827932"/>
    <lineage>
        <taxon>Viruses</taxon>
        <taxon>Duplodnaviria</taxon>
        <taxon>Heunggongvirae</taxon>
        <taxon>Uroviricota</taxon>
        <taxon>Caudoviricetes</taxon>
    </lineage>
</organism>